<dbReference type="InterPro" id="IPR006158">
    <property type="entry name" value="Cobalamin-bd"/>
</dbReference>
<dbReference type="STRING" id="326424.FRAAL0298"/>
<dbReference type="PANTHER" id="PTHR43409">
    <property type="entry name" value="ANAEROBIC MAGNESIUM-PROTOPORPHYRIN IX MONOMETHYL ESTER CYCLASE-RELATED"/>
    <property type="match status" value="1"/>
</dbReference>
<organism evidence="8 9">
    <name type="scientific">Frankia alni (strain DSM 45986 / CECT 9034 / ACN14a)</name>
    <dbReference type="NCBI Taxonomy" id="326424"/>
    <lineage>
        <taxon>Bacteria</taxon>
        <taxon>Bacillati</taxon>
        <taxon>Actinomycetota</taxon>
        <taxon>Actinomycetes</taxon>
        <taxon>Frankiales</taxon>
        <taxon>Frankiaceae</taxon>
        <taxon>Frankia</taxon>
    </lineage>
</organism>
<evidence type="ECO:0000313" key="8">
    <source>
        <dbReference type="EMBL" id="CAJ58975.1"/>
    </source>
</evidence>
<feature type="domain" description="Radical SAM core" evidence="7">
    <location>
        <begin position="214"/>
        <end position="453"/>
    </location>
</feature>
<dbReference type="CDD" id="cd01335">
    <property type="entry name" value="Radical_SAM"/>
    <property type="match status" value="1"/>
</dbReference>
<dbReference type="SMART" id="SM00729">
    <property type="entry name" value="Elp3"/>
    <property type="match status" value="1"/>
</dbReference>
<evidence type="ECO:0000256" key="1">
    <source>
        <dbReference type="ARBA" id="ARBA00001966"/>
    </source>
</evidence>
<evidence type="ECO:0000256" key="4">
    <source>
        <dbReference type="ARBA" id="ARBA00023004"/>
    </source>
</evidence>
<name>Q0RTX2_FRAAA</name>
<dbReference type="GO" id="GO:0008168">
    <property type="term" value="F:methyltransferase activity"/>
    <property type="evidence" value="ECO:0007669"/>
    <property type="project" value="UniProtKB-KW"/>
</dbReference>
<evidence type="ECO:0000259" key="6">
    <source>
        <dbReference type="PROSITE" id="PS51332"/>
    </source>
</evidence>
<evidence type="ECO:0000256" key="5">
    <source>
        <dbReference type="ARBA" id="ARBA00023014"/>
    </source>
</evidence>
<dbReference type="HOGENOM" id="CLU_021572_4_3_11"/>
<dbReference type="Pfam" id="PF02310">
    <property type="entry name" value="B12-binding"/>
    <property type="match status" value="1"/>
</dbReference>
<sequence>MKVAFVNVNAKQDAIGGRELTFYENKCSIELGTLYLEANVAWRPEDRTLQVNLLHLLSRGEDWRSALGRFAPDVVALSALTYYAPELAFVAGWVKAEFGSVVVVGGPHATALGRSVLDDDNIDYALVGEGEAGFSDLLDLLREGGGDGGDGGGGGSGGDGGSPRADVVGLVYREPDGTVRANARGVVPDLDTLATPTLAHLDPTLFAGYTSLLNLKVRYVPIVTTRGCPYQCVYCHDIMGKSVRYRSAAAVVAEVDYWREAAGVDTFLVYDDIFNIHRGRVREIFAEFARRPGLRFAFPNGLRADLLTEDIVDLLLEGGTFYAMVAVESGDRRVQEVIKKRLNLERTRRMIEYMGNAGVILGSFNIFGFPSESEADIERTIEFNASTTGLSKANFFVLSPHEGTEVWDMAIDQGYEPPRGGAGEGYFSARESSPTAEVSWHRLEELRREAYSRFYLTPARVRKVLTDTARNMTPQEKHTFHSVDYSFVLRQFLDVDSLDALPRGETTELLHDLLPAGVLSGY</sequence>
<dbReference type="SFLD" id="SFLDG01123">
    <property type="entry name" value="methyltransferase_(Class_B)"/>
    <property type="match status" value="1"/>
</dbReference>
<dbReference type="Gene3D" id="3.80.30.20">
    <property type="entry name" value="tm_1862 like domain"/>
    <property type="match status" value="1"/>
</dbReference>
<keyword evidence="2" id="KW-0949">S-adenosyl-L-methionine</keyword>
<evidence type="ECO:0000256" key="2">
    <source>
        <dbReference type="ARBA" id="ARBA00022691"/>
    </source>
</evidence>
<feature type="domain" description="B12-binding" evidence="6">
    <location>
        <begin position="16"/>
        <end position="148"/>
    </location>
</feature>
<dbReference type="InterPro" id="IPR034466">
    <property type="entry name" value="Methyltransferase_Class_B"/>
</dbReference>
<proteinExistence type="predicted"/>
<dbReference type="InterPro" id="IPR051198">
    <property type="entry name" value="BchE-like"/>
</dbReference>
<keyword evidence="9" id="KW-1185">Reference proteome</keyword>
<dbReference type="AlphaFoldDB" id="Q0RTX2"/>
<dbReference type="SFLD" id="SFLDS00029">
    <property type="entry name" value="Radical_SAM"/>
    <property type="match status" value="1"/>
</dbReference>
<dbReference type="GO" id="GO:0046872">
    <property type="term" value="F:metal ion binding"/>
    <property type="evidence" value="ECO:0007669"/>
    <property type="project" value="UniProtKB-KW"/>
</dbReference>
<dbReference type="RefSeq" id="WP_011601556.1">
    <property type="nucleotide sequence ID" value="NC_008278.1"/>
</dbReference>
<dbReference type="Gene3D" id="3.40.50.280">
    <property type="entry name" value="Cobalamin-binding domain"/>
    <property type="match status" value="1"/>
</dbReference>
<dbReference type="SFLD" id="SFLDG01082">
    <property type="entry name" value="B12-binding_domain_containing"/>
    <property type="match status" value="1"/>
</dbReference>
<dbReference type="Proteomes" id="UP000000657">
    <property type="component" value="Chromosome"/>
</dbReference>
<protein>
    <submittedName>
        <fullName evidence="8">F-S oxidoreductase putative methyltransferase</fullName>
    </submittedName>
</protein>
<dbReference type="PANTHER" id="PTHR43409:SF16">
    <property type="entry name" value="SLR0320 PROTEIN"/>
    <property type="match status" value="1"/>
</dbReference>
<dbReference type="InterPro" id="IPR006638">
    <property type="entry name" value="Elp3/MiaA/NifB-like_rSAM"/>
</dbReference>
<keyword evidence="5" id="KW-0411">Iron-sulfur</keyword>
<dbReference type="InterPro" id="IPR058240">
    <property type="entry name" value="rSAM_sf"/>
</dbReference>
<evidence type="ECO:0000313" key="9">
    <source>
        <dbReference type="Proteomes" id="UP000000657"/>
    </source>
</evidence>
<keyword evidence="8" id="KW-0808">Transferase</keyword>
<dbReference type="KEGG" id="fal:FRAAL0298"/>
<dbReference type="Pfam" id="PF04055">
    <property type="entry name" value="Radical_SAM"/>
    <property type="match status" value="1"/>
</dbReference>
<evidence type="ECO:0000256" key="3">
    <source>
        <dbReference type="ARBA" id="ARBA00022723"/>
    </source>
</evidence>
<dbReference type="EMBL" id="CT573213">
    <property type="protein sequence ID" value="CAJ58975.1"/>
    <property type="molecule type" value="Genomic_DNA"/>
</dbReference>
<evidence type="ECO:0000259" key="7">
    <source>
        <dbReference type="PROSITE" id="PS51918"/>
    </source>
</evidence>
<dbReference type="GO" id="GO:0031419">
    <property type="term" value="F:cobalamin binding"/>
    <property type="evidence" value="ECO:0007669"/>
    <property type="project" value="InterPro"/>
</dbReference>
<dbReference type="InterPro" id="IPR007197">
    <property type="entry name" value="rSAM"/>
</dbReference>
<dbReference type="eggNOG" id="COG1032">
    <property type="taxonomic scope" value="Bacteria"/>
</dbReference>
<dbReference type="PROSITE" id="PS51918">
    <property type="entry name" value="RADICAL_SAM"/>
    <property type="match status" value="1"/>
</dbReference>
<accession>Q0RTX2</accession>
<dbReference type="SUPFAM" id="SSF102114">
    <property type="entry name" value="Radical SAM enzymes"/>
    <property type="match status" value="1"/>
</dbReference>
<dbReference type="GO" id="GO:0032259">
    <property type="term" value="P:methylation"/>
    <property type="evidence" value="ECO:0007669"/>
    <property type="project" value="UniProtKB-KW"/>
</dbReference>
<dbReference type="InterPro" id="IPR023404">
    <property type="entry name" value="rSAM_horseshoe"/>
</dbReference>
<keyword evidence="8" id="KW-0489">Methyltransferase</keyword>
<keyword evidence="4" id="KW-0408">Iron</keyword>
<gene>
    <name evidence="8" type="ordered locus">FRAAL0298</name>
</gene>
<dbReference type="PROSITE" id="PS51332">
    <property type="entry name" value="B12_BINDING"/>
    <property type="match status" value="1"/>
</dbReference>
<comment type="cofactor">
    <cofactor evidence="1">
        <name>[4Fe-4S] cluster</name>
        <dbReference type="ChEBI" id="CHEBI:49883"/>
    </cofactor>
</comment>
<dbReference type="GO" id="GO:0005829">
    <property type="term" value="C:cytosol"/>
    <property type="evidence" value="ECO:0007669"/>
    <property type="project" value="TreeGrafter"/>
</dbReference>
<dbReference type="GO" id="GO:0051539">
    <property type="term" value="F:4 iron, 4 sulfur cluster binding"/>
    <property type="evidence" value="ECO:0007669"/>
    <property type="project" value="UniProtKB-KW"/>
</dbReference>
<keyword evidence="3" id="KW-0479">Metal-binding</keyword>
<reference evidence="8 9" key="1">
    <citation type="journal article" date="2007" name="Genome Res.">
        <title>Genome characteristics of facultatively symbiotic Frankia sp. strains reflect host range and host plant biogeography.</title>
        <authorList>
            <person name="Normand P."/>
            <person name="Lapierre P."/>
            <person name="Tisa L.S."/>
            <person name="Gogarten J.P."/>
            <person name="Alloisio N."/>
            <person name="Bagnarol E."/>
            <person name="Bassi C.A."/>
            <person name="Berry A.M."/>
            <person name="Bickhart D.M."/>
            <person name="Choisne N."/>
            <person name="Couloux A."/>
            <person name="Cournoyer B."/>
            <person name="Cruveiller S."/>
            <person name="Daubin V."/>
            <person name="Demange N."/>
            <person name="Francino M.P."/>
            <person name="Goltsman E."/>
            <person name="Huang Y."/>
            <person name="Kopp O.R."/>
            <person name="Labarre L."/>
            <person name="Lapidus A."/>
            <person name="Lavire C."/>
            <person name="Marechal J."/>
            <person name="Martinez M."/>
            <person name="Mastronunzio J.E."/>
            <person name="Mullin B.C."/>
            <person name="Niemann J."/>
            <person name="Pujic P."/>
            <person name="Rawnsley T."/>
            <person name="Rouy Z."/>
            <person name="Schenowitz C."/>
            <person name="Sellstedt A."/>
            <person name="Tavares F."/>
            <person name="Tomkins J.P."/>
            <person name="Vallenet D."/>
            <person name="Valverde C."/>
            <person name="Wall L.G."/>
            <person name="Wang Y."/>
            <person name="Medigue C."/>
            <person name="Benson D.R."/>
        </authorList>
    </citation>
    <scope>NUCLEOTIDE SEQUENCE [LARGE SCALE GENOMIC DNA]</scope>
    <source>
        <strain evidence="9">DSM 45986 / CECT 9034 / ACN14a</strain>
    </source>
</reference>